<dbReference type="GO" id="GO:0015990">
    <property type="term" value="P:electron transport coupled proton transport"/>
    <property type="evidence" value="ECO:0007669"/>
    <property type="project" value="TreeGrafter"/>
</dbReference>
<keyword evidence="3 6" id="KW-1133">Transmembrane helix</keyword>
<evidence type="ECO:0000256" key="5">
    <source>
        <dbReference type="RuleBase" id="RU000320"/>
    </source>
</evidence>
<feature type="transmembrane region" description="Helical" evidence="6">
    <location>
        <begin position="140"/>
        <end position="163"/>
    </location>
</feature>
<gene>
    <name evidence="8" type="ORF">HHL08_20365</name>
</gene>
<feature type="transmembrane region" description="Helical" evidence="6">
    <location>
        <begin position="55"/>
        <end position="74"/>
    </location>
</feature>
<evidence type="ECO:0000256" key="4">
    <source>
        <dbReference type="ARBA" id="ARBA00023136"/>
    </source>
</evidence>
<sequence length="494" mass="53427">MSRFRNVIAQSTSRPFDFSIHEISQTHFINAGWFVNAVPKEIAMGTMLSKPREEFAVPLMGWAFICLLVLAIELRFEPMALHWDILSVAMSGLTFFVAACVFGFARRHMRLHKRRTRFFASMVTTFTAAIIFLLTDNIFVLASTWVASGLMLAGMIGHVDTWPEAQQVARKARKTFLATDWLFVCGLTMAALRLKTLAISEIVARAGELPTPMLAGLVATVVIAALARCAVPPFSGWLLASVTAPTPVSAMMHAGLVNAGGFLLIRMAPVIELLPAARLAMVLLGLFGAIAGAAIMIVRPDVKRGLAASTVSQMGFMVMTCGLGAYAAALWHILAHGLFKAWLFLGAGQVVRRQPLKAAEGLGFKTAFAIGATTIGLTLVDIVSPLDKTSLISTALTLIAAMIAMLSAIGDNSGRQRWVMAALISVLVVIHSTGLGFVSRLLPSAQSPLPMTLQMFVAAIFLGSLVVQNRLFARRWQMPRWIYVRLLSAGAMTR</sequence>
<reference evidence="8 9" key="1">
    <citation type="submission" date="2020-04" db="EMBL/GenBank/DDBJ databases">
        <title>Sphingobium sp. AR-3-1 isolated from Arctic soil.</title>
        <authorList>
            <person name="Dahal R.H."/>
            <person name="Chaudhary D.K."/>
        </authorList>
    </citation>
    <scope>NUCLEOTIDE SEQUENCE [LARGE SCALE GENOMIC DNA]</scope>
    <source>
        <strain evidence="8 9">AR-3-1</strain>
    </source>
</reference>
<dbReference type="InterPro" id="IPR001750">
    <property type="entry name" value="ND/Mrp_TM"/>
</dbReference>
<comment type="subcellular location">
    <subcellularLocation>
        <location evidence="1">Endomembrane system</location>
        <topology evidence="1">Multi-pass membrane protein</topology>
    </subcellularLocation>
    <subcellularLocation>
        <location evidence="5">Membrane</location>
        <topology evidence="5">Multi-pass membrane protein</topology>
    </subcellularLocation>
</comment>
<feature type="transmembrane region" description="Helical" evidence="6">
    <location>
        <begin position="80"/>
        <end position="105"/>
    </location>
</feature>
<feature type="domain" description="NADH:quinone oxidoreductase/Mrp antiporter transmembrane" evidence="7">
    <location>
        <begin position="144"/>
        <end position="354"/>
    </location>
</feature>
<feature type="transmembrane region" description="Helical" evidence="6">
    <location>
        <begin position="117"/>
        <end position="134"/>
    </location>
</feature>
<proteinExistence type="predicted"/>
<evidence type="ECO:0000256" key="3">
    <source>
        <dbReference type="ARBA" id="ARBA00022989"/>
    </source>
</evidence>
<dbReference type="Pfam" id="PF00361">
    <property type="entry name" value="Proton_antipo_M"/>
    <property type="match status" value="1"/>
</dbReference>
<dbReference type="PANTHER" id="PTHR42829">
    <property type="entry name" value="NADH-UBIQUINONE OXIDOREDUCTASE CHAIN 5"/>
    <property type="match status" value="1"/>
</dbReference>
<feature type="transmembrane region" description="Helical" evidence="6">
    <location>
        <begin position="390"/>
        <end position="409"/>
    </location>
</feature>
<dbReference type="PANTHER" id="PTHR42829:SF1">
    <property type="entry name" value="INORGANIC CARBON TRANSPORTER SUBUNIT DABB-RELATED"/>
    <property type="match status" value="1"/>
</dbReference>
<dbReference type="PRINTS" id="PR01434">
    <property type="entry name" value="NADHDHGNASE5"/>
</dbReference>
<organism evidence="8 9">
    <name type="scientific">Sphingobium psychrophilum</name>
    <dbReference type="NCBI Taxonomy" id="2728834"/>
    <lineage>
        <taxon>Bacteria</taxon>
        <taxon>Pseudomonadati</taxon>
        <taxon>Pseudomonadota</taxon>
        <taxon>Alphaproteobacteria</taxon>
        <taxon>Sphingomonadales</taxon>
        <taxon>Sphingomonadaceae</taxon>
        <taxon>Sphingobium</taxon>
    </lineage>
</organism>
<feature type="transmembrane region" description="Helical" evidence="6">
    <location>
        <begin position="418"/>
        <end position="439"/>
    </location>
</feature>
<dbReference type="RefSeq" id="WP_169574851.1">
    <property type="nucleotide sequence ID" value="NZ_JABBFV010000021.1"/>
</dbReference>
<keyword evidence="4 6" id="KW-0472">Membrane</keyword>
<dbReference type="GO" id="GO:0008137">
    <property type="term" value="F:NADH dehydrogenase (ubiquinone) activity"/>
    <property type="evidence" value="ECO:0007669"/>
    <property type="project" value="InterPro"/>
</dbReference>
<keyword evidence="9" id="KW-1185">Reference proteome</keyword>
<evidence type="ECO:0000256" key="1">
    <source>
        <dbReference type="ARBA" id="ARBA00004127"/>
    </source>
</evidence>
<feature type="transmembrane region" description="Helical" evidence="6">
    <location>
        <begin position="214"/>
        <end position="239"/>
    </location>
</feature>
<comment type="caution">
    <text evidence="8">The sequence shown here is derived from an EMBL/GenBank/DDBJ whole genome shotgun (WGS) entry which is preliminary data.</text>
</comment>
<dbReference type="GO" id="GO:0042773">
    <property type="term" value="P:ATP synthesis coupled electron transport"/>
    <property type="evidence" value="ECO:0007669"/>
    <property type="project" value="InterPro"/>
</dbReference>
<dbReference type="EMBL" id="JABBFV010000021">
    <property type="protein sequence ID" value="NML12461.1"/>
    <property type="molecule type" value="Genomic_DNA"/>
</dbReference>
<dbReference type="Proteomes" id="UP000519023">
    <property type="component" value="Unassembled WGS sequence"/>
</dbReference>
<name>A0A7X9ZVB0_9SPHN</name>
<keyword evidence="2 5" id="KW-0812">Transmembrane</keyword>
<evidence type="ECO:0000313" key="8">
    <source>
        <dbReference type="EMBL" id="NML12461.1"/>
    </source>
</evidence>
<evidence type="ECO:0000256" key="2">
    <source>
        <dbReference type="ARBA" id="ARBA00022692"/>
    </source>
</evidence>
<dbReference type="GO" id="GO:0003954">
    <property type="term" value="F:NADH dehydrogenase activity"/>
    <property type="evidence" value="ECO:0007669"/>
    <property type="project" value="TreeGrafter"/>
</dbReference>
<evidence type="ECO:0000259" key="7">
    <source>
        <dbReference type="Pfam" id="PF00361"/>
    </source>
</evidence>
<protein>
    <recommendedName>
        <fullName evidence="7">NADH:quinone oxidoreductase/Mrp antiporter transmembrane domain-containing protein</fullName>
    </recommendedName>
</protein>
<dbReference type="GO" id="GO:0016020">
    <property type="term" value="C:membrane"/>
    <property type="evidence" value="ECO:0007669"/>
    <property type="project" value="UniProtKB-SubCell"/>
</dbReference>
<accession>A0A7X9ZVB0</accession>
<dbReference type="GO" id="GO:0012505">
    <property type="term" value="C:endomembrane system"/>
    <property type="evidence" value="ECO:0007669"/>
    <property type="project" value="UniProtKB-SubCell"/>
</dbReference>
<dbReference type="AlphaFoldDB" id="A0A7X9ZVB0"/>
<feature type="transmembrane region" description="Helical" evidence="6">
    <location>
        <begin position="175"/>
        <end position="194"/>
    </location>
</feature>
<evidence type="ECO:0000256" key="6">
    <source>
        <dbReference type="SAM" id="Phobius"/>
    </source>
</evidence>
<feature type="transmembrane region" description="Helical" evidence="6">
    <location>
        <begin position="451"/>
        <end position="472"/>
    </location>
</feature>
<dbReference type="InterPro" id="IPR003945">
    <property type="entry name" value="NU5C-like"/>
</dbReference>
<feature type="transmembrane region" description="Helical" evidence="6">
    <location>
        <begin position="305"/>
        <end position="327"/>
    </location>
</feature>
<evidence type="ECO:0000313" key="9">
    <source>
        <dbReference type="Proteomes" id="UP000519023"/>
    </source>
</evidence>
<feature type="transmembrane region" description="Helical" evidence="6">
    <location>
        <begin position="277"/>
        <end position="298"/>
    </location>
</feature>